<name>A0A8S0R1I1_OLEEU</name>
<evidence type="ECO:0000256" key="1">
    <source>
        <dbReference type="ARBA" id="ARBA00004245"/>
    </source>
</evidence>
<keyword evidence="5" id="KW-0206">Cytoskeleton</keyword>
<reference evidence="8 9" key="1">
    <citation type="submission" date="2019-12" db="EMBL/GenBank/DDBJ databases">
        <authorList>
            <person name="Alioto T."/>
            <person name="Alioto T."/>
            <person name="Gomez Garrido J."/>
        </authorList>
    </citation>
    <scope>NUCLEOTIDE SEQUENCE [LARGE SCALE GENOMIC DNA]</scope>
</reference>
<feature type="region of interest" description="Disordered" evidence="6">
    <location>
        <begin position="320"/>
        <end position="340"/>
    </location>
</feature>
<feature type="domain" description="TPX2 C-terminal" evidence="7">
    <location>
        <begin position="373"/>
        <end position="440"/>
    </location>
</feature>
<evidence type="ECO:0000256" key="6">
    <source>
        <dbReference type="SAM" id="MobiDB-lite"/>
    </source>
</evidence>
<comment type="similarity">
    <text evidence="2">Belongs to the TPX2 family.</text>
</comment>
<evidence type="ECO:0000259" key="7">
    <source>
        <dbReference type="Pfam" id="PF06886"/>
    </source>
</evidence>
<evidence type="ECO:0000256" key="3">
    <source>
        <dbReference type="ARBA" id="ARBA00022490"/>
    </source>
</evidence>
<dbReference type="PANTHER" id="PTHR47067">
    <property type="entry name" value="TPX2 (TARGETING PROTEIN FOR XKLP2) PROTEIN FAMILY-RELATED"/>
    <property type="match status" value="1"/>
</dbReference>
<feature type="region of interest" description="Disordered" evidence="6">
    <location>
        <begin position="434"/>
        <end position="479"/>
    </location>
</feature>
<gene>
    <name evidence="8" type="ORF">OLEA9_A037766</name>
</gene>
<sequence>MGDSASLMHGFSYASAIPNEARQGNPMHALGESISFGRFMSESLSWEKWSSFSSHKRYVEEAERYSQPGSVAQKKAFFEAHYKRIAAQKAAAAALVDQENASNNVIDSGDHANDLQAADERGDEVNAGEHGAIAESNEVETGKDGVIEASGETPVRENSSNKVYNVENKDSASGSETSGTPQMEKPLLKNSDQHEDNPSVTSKKRSALSSFKSSIHRKTSKVPYTPAKPITPHFETEHIVTRKSDVDSMDKNKSSQKSLRALINIVPAKEPDKVSIPSNERTESSGVPPIPPKTKKDCATPLKTPIGAAKYGLLKYNAATPRSEDRRNKAPINPSALGSKTSGPKWHILSAVCPKSFTTYRNKLQSPTLSTPFILRTEERAARRKQKLEEKFNAKEAPKMQLQTKLREKAGNEFRKLRQSFCFKARPLPDFYKEREIPKNQMKKSSQSQPEPLGKTYSSKKQGIVSMPPPPPPPTFLTKKNEQSEILKPASSTIRLVINDDLSFWTLVTLETGIGLIRTKPCWRPSLFIFGWVLARLIEVATECVDMDFEPLVQETVTCVGLGDGDNEEVPYAGMGNVEQDSIASADVSFLWENFDLINYD</sequence>
<accession>A0A8S0R1I1</accession>
<dbReference type="AlphaFoldDB" id="A0A8S0R1I1"/>
<evidence type="ECO:0000256" key="2">
    <source>
        <dbReference type="ARBA" id="ARBA00005885"/>
    </source>
</evidence>
<keyword evidence="4" id="KW-0493">Microtubule</keyword>
<dbReference type="GO" id="GO:0005874">
    <property type="term" value="C:microtubule"/>
    <property type="evidence" value="ECO:0007669"/>
    <property type="project" value="UniProtKB-KW"/>
</dbReference>
<protein>
    <recommendedName>
        <fullName evidence="7">TPX2 C-terminal domain-containing protein</fullName>
    </recommendedName>
</protein>
<proteinExistence type="inferred from homology"/>
<feature type="compositionally biased region" description="Polar residues" evidence="6">
    <location>
        <begin position="171"/>
        <end position="181"/>
    </location>
</feature>
<feature type="compositionally biased region" description="Polar residues" evidence="6">
    <location>
        <begin position="443"/>
        <end position="461"/>
    </location>
</feature>
<comment type="subcellular location">
    <subcellularLocation>
        <location evidence="1">Cytoplasm</location>
        <location evidence="1">Cytoskeleton</location>
    </subcellularLocation>
</comment>
<evidence type="ECO:0000256" key="5">
    <source>
        <dbReference type="ARBA" id="ARBA00023212"/>
    </source>
</evidence>
<dbReference type="Gramene" id="OE9A037766T4">
    <property type="protein sequence ID" value="OE9A037766C4"/>
    <property type="gene ID" value="OE9A037766"/>
</dbReference>
<dbReference type="OrthoDB" id="621651at2759"/>
<dbReference type="InterPro" id="IPR044216">
    <property type="entry name" value="WDL7"/>
</dbReference>
<dbReference type="Pfam" id="PF06886">
    <property type="entry name" value="TPX2"/>
    <property type="match status" value="1"/>
</dbReference>
<feature type="region of interest" description="Disordered" evidence="6">
    <location>
        <begin position="272"/>
        <end position="302"/>
    </location>
</feature>
<keyword evidence="9" id="KW-1185">Reference proteome</keyword>
<evidence type="ECO:0000313" key="9">
    <source>
        <dbReference type="Proteomes" id="UP000594638"/>
    </source>
</evidence>
<evidence type="ECO:0000313" key="8">
    <source>
        <dbReference type="EMBL" id="CAA2971985.1"/>
    </source>
</evidence>
<dbReference type="InterPro" id="IPR027329">
    <property type="entry name" value="TPX2_C"/>
</dbReference>
<organism evidence="8 9">
    <name type="scientific">Olea europaea subsp. europaea</name>
    <dbReference type="NCBI Taxonomy" id="158383"/>
    <lineage>
        <taxon>Eukaryota</taxon>
        <taxon>Viridiplantae</taxon>
        <taxon>Streptophyta</taxon>
        <taxon>Embryophyta</taxon>
        <taxon>Tracheophyta</taxon>
        <taxon>Spermatophyta</taxon>
        <taxon>Magnoliopsida</taxon>
        <taxon>eudicotyledons</taxon>
        <taxon>Gunneridae</taxon>
        <taxon>Pentapetalae</taxon>
        <taxon>asterids</taxon>
        <taxon>lamiids</taxon>
        <taxon>Lamiales</taxon>
        <taxon>Oleaceae</taxon>
        <taxon>Oleeae</taxon>
        <taxon>Olea</taxon>
    </lineage>
</organism>
<evidence type="ECO:0000256" key="4">
    <source>
        <dbReference type="ARBA" id="ARBA00022701"/>
    </source>
</evidence>
<keyword evidence="3" id="KW-0963">Cytoplasm</keyword>
<feature type="region of interest" description="Disordered" evidence="6">
    <location>
        <begin position="149"/>
        <end position="230"/>
    </location>
</feature>
<dbReference type="EMBL" id="CACTIH010002033">
    <property type="protein sequence ID" value="CAA2971985.1"/>
    <property type="molecule type" value="Genomic_DNA"/>
</dbReference>
<dbReference type="Proteomes" id="UP000594638">
    <property type="component" value="Unassembled WGS sequence"/>
</dbReference>
<comment type="caution">
    <text evidence="8">The sequence shown here is derived from an EMBL/GenBank/DDBJ whole genome shotgun (WGS) entry which is preliminary data.</text>
</comment>
<dbReference type="PANTHER" id="PTHR47067:SF7">
    <property type="entry name" value="TPX2 (TARGETING PROTEIN FOR XKLP2) PROTEIN FAMILY"/>
    <property type="match status" value="1"/>
</dbReference>